<reference evidence="6" key="1">
    <citation type="journal article" date="2020" name="mSystems">
        <title>Genome- and Community-Level Interaction Insights into Carbon Utilization and Element Cycling Functions of Hydrothermarchaeota in Hydrothermal Sediment.</title>
        <authorList>
            <person name="Zhou Z."/>
            <person name="Liu Y."/>
            <person name="Xu W."/>
            <person name="Pan J."/>
            <person name="Luo Z.H."/>
            <person name="Li M."/>
        </authorList>
    </citation>
    <scope>NUCLEOTIDE SEQUENCE [LARGE SCALE GENOMIC DNA]</scope>
    <source>
        <strain evidence="6">SpSt-210</strain>
    </source>
</reference>
<evidence type="ECO:0000256" key="3">
    <source>
        <dbReference type="ARBA" id="ARBA00022989"/>
    </source>
</evidence>
<protein>
    <submittedName>
        <fullName evidence="6">Energy-coupling factor transporter transmembrane protein EcfT</fullName>
    </submittedName>
</protein>
<evidence type="ECO:0000313" key="6">
    <source>
        <dbReference type="EMBL" id="HEG92094.1"/>
    </source>
</evidence>
<comment type="subcellular location">
    <subcellularLocation>
        <location evidence="1">Membrane</location>
        <topology evidence="1">Multi-pass membrane protein</topology>
    </subcellularLocation>
</comment>
<evidence type="ECO:0000256" key="4">
    <source>
        <dbReference type="ARBA" id="ARBA00023136"/>
    </source>
</evidence>
<keyword evidence="4 5" id="KW-0472">Membrane</keyword>
<evidence type="ECO:0000256" key="2">
    <source>
        <dbReference type="ARBA" id="ARBA00022692"/>
    </source>
</evidence>
<dbReference type="AlphaFoldDB" id="A0A831X1F0"/>
<organism evidence="6">
    <name type="scientific">Thermorudis peleae</name>
    <dbReference type="NCBI Taxonomy" id="1382356"/>
    <lineage>
        <taxon>Bacteria</taxon>
        <taxon>Pseudomonadati</taxon>
        <taxon>Thermomicrobiota</taxon>
        <taxon>Thermomicrobia</taxon>
        <taxon>Thermomicrobia incertae sedis</taxon>
        <taxon>Thermorudis</taxon>
    </lineage>
</organism>
<feature type="transmembrane region" description="Helical" evidence="5">
    <location>
        <begin position="55"/>
        <end position="75"/>
    </location>
</feature>
<evidence type="ECO:0000256" key="5">
    <source>
        <dbReference type="SAM" id="Phobius"/>
    </source>
</evidence>
<dbReference type="GO" id="GO:0005886">
    <property type="term" value="C:plasma membrane"/>
    <property type="evidence" value="ECO:0007669"/>
    <property type="project" value="UniProtKB-ARBA"/>
</dbReference>
<keyword evidence="3 5" id="KW-1133">Transmembrane helix</keyword>
<dbReference type="EMBL" id="DSIY01000274">
    <property type="protein sequence ID" value="HEG92094.1"/>
    <property type="molecule type" value="Genomic_DNA"/>
</dbReference>
<feature type="transmembrane region" description="Helical" evidence="5">
    <location>
        <begin position="238"/>
        <end position="261"/>
    </location>
</feature>
<proteinExistence type="predicted"/>
<gene>
    <name evidence="6" type="ORF">ENP34_11760</name>
</gene>
<feature type="transmembrane region" description="Helical" evidence="5">
    <location>
        <begin position="215"/>
        <end position="232"/>
    </location>
</feature>
<sequence length="331" mass="34811">MNALIWLAWAAATMLGVAVTRNPLYLSLALAASVSTYLAVNLRRPLGRPPARLPLQIGLVVAISSIVFNALTAHVGDLVLGRLPSGWPIVGGPITLNAVLYGLLTAIVLLTLLITGAVLDGALDRAQALRLVPPAFGTATTSLAMALTALPMAARAVREVQEAQQARGLSGPAALRLRAILVPVLHRGLEHAIAVAETLECRGFGADAPSRQARWLMLATLGSLCILVLGTITGDGRLAGTGLLAASLAIGLMGRGTWTGVRRLRWYRREKGLLAVVFGSIVVLIGTLALAPEQLSYSTYPWLRWPPFQPVIGLAYLSLAAPALWLSGGRS</sequence>
<feature type="transmembrane region" description="Helical" evidence="5">
    <location>
        <begin position="311"/>
        <end position="328"/>
    </location>
</feature>
<dbReference type="CDD" id="cd16914">
    <property type="entry name" value="EcfT"/>
    <property type="match status" value="1"/>
</dbReference>
<accession>A0A831X1F0</accession>
<dbReference type="InterPro" id="IPR003339">
    <property type="entry name" value="ABC/ECF_trnsptr_transmembrane"/>
</dbReference>
<feature type="transmembrane region" description="Helical" evidence="5">
    <location>
        <begin position="273"/>
        <end position="291"/>
    </location>
</feature>
<comment type="caution">
    <text evidence="6">The sequence shown here is derived from an EMBL/GenBank/DDBJ whole genome shotgun (WGS) entry which is preliminary data.</text>
</comment>
<evidence type="ECO:0000256" key="1">
    <source>
        <dbReference type="ARBA" id="ARBA00004141"/>
    </source>
</evidence>
<feature type="transmembrane region" description="Helical" evidence="5">
    <location>
        <begin position="96"/>
        <end position="119"/>
    </location>
</feature>
<name>A0A831X1F0_9BACT</name>
<keyword evidence="2 5" id="KW-0812">Transmembrane</keyword>